<dbReference type="GO" id="GO:0009062">
    <property type="term" value="P:fatty acid catabolic process"/>
    <property type="evidence" value="ECO:0007669"/>
    <property type="project" value="TreeGrafter"/>
</dbReference>
<dbReference type="InterPro" id="IPR006683">
    <property type="entry name" value="Thioestr_dom"/>
</dbReference>
<evidence type="ECO:0000256" key="1">
    <source>
        <dbReference type="ARBA" id="ARBA00010458"/>
    </source>
</evidence>
<dbReference type="Proteomes" id="UP000277811">
    <property type="component" value="Unassembled WGS sequence"/>
</dbReference>
<organism evidence="5 6">
    <name type="scientific">Lucifera butyrica</name>
    <dbReference type="NCBI Taxonomy" id="1351585"/>
    <lineage>
        <taxon>Bacteria</taxon>
        <taxon>Bacillati</taxon>
        <taxon>Bacillota</taxon>
        <taxon>Negativicutes</taxon>
        <taxon>Veillonellales</taxon>
        <taxon>Veillonellaceae</taxon>
        <taxon>Lucifera</taxon>
    </lineage>
</organism>
<evidence type="ECO:0000256" key="3">
    <source>
        <dbReference type="PROSITE-ProRule" id="PRU01106"/>
    </source>
</evidence>
<dbReference type="RefSeq" id="WP_122628726.1">
    <property type="nucleotide sequence ID" value="NZ_UPPP01000081.1"/>
</dbReference>
<feature type="domain" description="HotDog ACOT-type" evidence="4">
    <location>
        <begin position="7"/>
        <end position="120"/>
    </location>
</feature>
<evidence type="ECO:0000256" key="2">
    <source>
        <dbReference type="ARBA" id="ARBA00022801"/>
    </source>
</evidence>
<dbReference type="OrthoDB" id="9791628at2"/>
<keyword evidence="2 3" id="KW-0378">Hydrolase</keyword>
<dbReference type="CDD" id="cd03442">
    <property type="entry name" value="BFIT_BACH"/>
    <property type="match status" value="1"/>
</dbReference>
<dbReference type="Gene3D" id="3.10.129.10">
    <property type="entry name" value="Hotdog Thioesterase"/>
    <property type="match status" value="1"/>
</dbReference>
<gene>
    <name evidence="5" type="ORF">LUCI_3064</name>
</gene>
<dbReference type="InterPro" id="IPR029069">
    <property type="entry name" value="HotDog_dom_sf"/>
</dbReference>
<dbReference type="GO" id="GO:0005829">
    <property type="term" value="C:cytosol"/>
    <property type="evidence" value="ECO:0007669"/>
    <property type="project" value="TreeGrafter"/>
</dbReference>
<evidence type="ECO:0000313" key="6">
    <source>
        <dbReference type="Proteomes" id="UP000277811"/>
    </source>
</evidence>
<dbReference type="EMBL" id="UPPP01000081">
    <property type="protein sequence ID" value="VBB07799.1"/>
    <property type="molecule type" value="Genomic_DNA"/>
</dbReference>
<dbReference type="InterPro" id="IPR033120">
    <property type="entry name" value="HOTDOG_ACOT"/>
</dbReference>
<sequence length="163" mass="18056">MHTKTVQHSKVTMSTVMLPQHANPAGNVHGGEIMKLMDDAAGVVARRHARTNVVTACVDELQFHHPILIGNVVTCHGQLTFVGKSSMEISITVTVEDLSQEEPAKTALTAFFTFVSLDEAGRPHPVPVLEITTDEERCLFERGRQRYLSRKHQEDKPACTTLK</sequence>
<dbReference type="PANTHER" id="PTHR11049">
    <property type="entry name" value="ACYL COENZYME A THIOESTER HYDROLASE"/>
    <property type="match status" value="1"/>
</dbReference>
<dbReference type="PROSITE" id="PS51770">
    <property type="entry name" value="HOTDOG_ACOT"/>
    <property type="match status" value="1"/>
</dbReference>
<evidence type="ECO:0000313" key="5">
    <source>
        <dbReference type="EMBL" id="VBB07799.1"/>
    </source>
</evidence>
<dbReference type="Pfam" id="PF03061">
    <property type="entry name" value="4HBT"/>
    <property type="match status" value="1"/>
</dbReference>
<dbReference type="GO" id="GO:0006637">
    <property type="term" value="P:acyl-CoA metabolic process"/>
    <property type="evidence" value="ECO:0007669"/>
    <property type="project" value="TreeGrafter"/>
</dbReference>
<dbReference type="AlphaFoldDB" id="A0A498R9F2"/>
<name>A0A498R9F2_9FIRM</name>
<keyword evidence="6" id="KW-1185">Reference proteome</keyword>
<protein>
    <recommendedName>
        <fullName evidence="4">HotDog ACOT-type domain-containing protein</fullName>
    </recommendedName>
</protein>
<accession>A0A498R9F2</accession>
<reference evidence="5 6" key="1">
    <citation type="submission" date="2018-06" db="EMBL/GenBank/DDBJ databases">
        <authorList>
            <person name="Strepis N."/>
        </authorList>
    </citation>
    <scope>NUCLEOTIDE SEQUENCE [LARGE SCALE GENOMIC DNA]</scope>
    <source>
        <strain evidence="5">LUCI</strain>
    </source>
</reference>
<dbReference type="InterPro" id="IPR040170">
    <property type="entry name" value="Cytosol_ACT"/>
</dbReference>
<evidence type="ECO:0000259" key="4">
    <source>
        <dbReference type="PROSITE" id="PS51770"/>
    </source>
</evidence>
<dbReference type="PANTHER" id="PTHR11049:SF24">
    <property type="entry name" value="CYTOSOLIC ACYL COENZYME A THIOESTER HYDROLASE"/>
    <property type="match status" value="1"/>
</dbReference>
<dbReference type="GO" id="GO:0052816">
    <property type="term" value="F:long-chain fatty acyl-CoA hydrolase activity"/>
    <property type="evidence" value="ECO:0007669"/>
    <property type="project" value="TreeGrafter"/>
</dbReference>
<dbReference type="SUPFAM" id="SSF54637">
    <property type="entry name" value="Thioesterase/thiol ester dehydrase-isomerase"/>
    <property type="match status" value="1"/>
</dbReference>
<proteinExistence type="inferred from homology"/>
<comment type="similarity">
    <text evidence="1">Belongs to the acyl coenzyme A hydrolase family.</text>
</comment>